<comment type="caution">
    <text evidence="1">The sequence shown here is derived from an EMBL/GenBank/DDBJ whole genome shotgun (WGS) entry which is preliminary data.</text>
</comment>
<evidence type="ECO:0000313" key="1">
    <source>
        <dbReference type="EMBL" id="MBA8957188.1"/>
    </source>
</evidence>
<gene>
    <name evidence="1" type="ORF">HNR61_008881</name>
</gene>
<sequence>MNPRVPRSRRTFRMPPARRDTRMATLRYHEKTDRIVAGERPG</sequence>
<name>A0A7W3LZS1_ACTNM</name>
<accession>A0A7W3LZS1</accession>
<keyword evidence="2" id="KW-1185">Reference proteome</keyword>
<reference evidence="1 2" key="1">
    <citation type="submission" date="2020-08" db="EMBL/GenBank/DDBJ databases">
        <title>Genomic Encyclopedia of Type Strains, Phase IV (KMG-IV): sequencing the most valuable type-strain genomes for metagenomic binning, comparative biology and taxonomic classification.</title>
        <authorList>
            <person name="Goeker M."/>
        </authorList>
    </citation>
    <scope>NUCLEOTIDE SEQUENCE [LARGE SCALE GENOMIC DNA]</scope>
    <source>
        <strain evidence="1 2">DSM 44197</strain>
    </source>
</reference>
<evidence type="ECO:0000313" key="2">
    <source>
        <dbReference type="Proteomes" id="UP000572680"/>
    </source>
</evidence>
<dbReference type="RefSeq" id="WP_281400739.1">
    <property type="nucleotide sequence ID" value="NZ_BAAALP010000110.1"/>
</dbReference>
<proteinExistence type="predicted"/>
<dbReference type="Proteomes" id="UP000572680">
    <property type="component" value="Unassembled WGS sequence"/>
</dbReference>
<protein>
    <submittedName>
        <fullName evidence="1">Uncharacterized protein</fullName>
    </submittedName>
</protein>
<dbReference type="EMBL" id="JACJIA010000021">
    <property type="protein sequence ID" value="MBA8957188.1"/>
    <property type="molecule type" value="Genomic_DNA"/>
</dbReference>
<organism evidence="1 2">
    <name type="scientific">Actinomadura namibiensis</name>
    <dbReference type="NCBI Taxonomy" id="182080"/>
    <lineage>
        <taxon>Bacteria</taxon>
        <taxon>Bacillati</taxon>
        <taxon>Actinomycetota</taxon>
        <taxon>Actinomycetes</taxon>
        <taxon>Streptosporangiales</taxon>
        <taxon>Thermomonosporaceae</taxon>
        <taxon>Actinomadura</taxon>
    </lineage>
</organism>
<dbReference type="AlphaFoldDB" id="A0A7W3LZS1"/>